<gene>
    <name evidence="6" type="ORF">SAMN05660865_01298</name>
</gene>
<dbReference type="InterPro" id="IPR024185">
    <property type="entry name" value="FTHF_cligase-like_sf"/>
</dbReference>
<dbReference type="Proteomes" id="UP000242850">
    <property type="component" value="Unassembled WGS sequence"/>
</dbReference>
<evidence type="ECO:0000256" key="2">
    <source>
        <dbReference type="ARBA" id="ARBA00022741"/>
    </source>
</evidence>
<dbReference type="NCBIfam" id="TIGR02727">
    <property type="entry name" value="MTHFS_bact"/>
    <property type="match status" value="1"/>
</dbReference>
<protein>
    <recommendedName>
        <fullName evidence="5">5-formyltetrahydrofolate cyclo-ligase</fullName>
        <ecNumber evidence="5">6.3.3.2</ecNumber>
    </recommendedName>
</protein>
<dbReference type="GO" id="GO:0009396">
    <property type="term" value="P:folic acid-containing compound biosynthetic process"/>
    <property type="evidence" value="ECO:0007669"/>
    <property type="project" value="TreeGrafter"/>
</dbReference>
<dbReference type="SUPFAM" id="SSF100950">
    <property type="entry name" value="NagB/RpiA/CoA transferase-like"/>
    <property type="match status" value="1"/>
</dbReference>
<feature type="binding site" evidence="4">
    <location>
        <begin position="130"/>
        <end position="138"/>
    </location>
    <ligand>
        <name>ATP</name>
        <dbReference type="ChEBI" id="CHEBI:30616"/>
    </ligand>
</feature>
<dbReference type="PANTHER" id="PTHR23407:SF1">
    <property type="entry name" value="5-FORMYLTETRAHYDROFOLATE CYCLO-LIGASE"/>
    <property type="match status" value="1"/>
</dbReference>
<comment type="catalytic activity">
    <reaction evidence="5">
        <text>(6S)-5-formyl-5,6,7,8-tetrahydrofolate + ATP = (6R)-5,10-methenyltetrahydrofolate + ADP + phosphate</text>
        <dbReference type="Rhea" id="RHEA:10488"/>
        <dbReference type="ChEBI" id="CHEBI:30616"/>
        <dbReference type="ChEBI" id="CHEBI:43474"/>
        <dbReference type="ChEBI" id="CHEBI:57455"/>
        <dbReference type="ChEBI" id="CHEBI:57457"/>
        <dbReference type="ChEBI" id="CHEBI:456216"/>
        <dbReference type="EC" id="6.3.3.2"/>
    </reaction>
</comment>
<organism evidence="6 7">
    <name type="scientific">Caloramator fervidus</name>
    <dbReference type="NCBI Taxonomy" id="29344"/>
    <lineage>
        <taxon>Bacteria</taxon>
        <taxon>Bacillati</taxon>
        <taxon>Bacillota</taxon>
        <taxon>Clostridia</taxon>
        <taxon>Eubacteriales</taxon>
        <taxon>Clostridiaceae</taxon>
        <taxon>Caloramator</taxon>
    </lineage>
</organism>
<accession>A0A1H5VT31</accession>
<proteinExistence type="inferred from homology"/>
<dbReference type="PANTHER" id="PTHR23407">
    <property type="entry name" value="ATPASE INHIBITOR/5-FORMYLTETRAHYDROFOLATE CYCLO-LIGASE"/>
    <property type="match status" value="1"/>
</dbReference>
<evidence type="ECO:0000313" key="6">
    <source>
        <dbReference type="EMBL" id="SEF90380.1"/>
    </source>
</evidence>
<keyword evidence="6" id="KW-0436">Ligase</keyword>
<comment type="cofactor">
    <cofactor evidence="5">
        <name>Mg(2+)</name>
        <dbReference type="ChEBI" id="CHEBI:18420"/>
    </cofactor>
</comment>
<reference evidence="7" key="1">
    <citation type="submission" date="2016-10" db="EMBL/GenBank/DDBJ databases">
        <authorList>
            <person name="Varghese N."/>
            <person name="Submissions S."/>
        </authorList>
    </citation>
    <scope>NUCLEOTIDE SEQUENCE [LARGE SCALE GENOMIC DNA]</scope>
    <source>
        <strain evidence="7">DSM 5463</strain>
    </source>
</reference>
<dbReference type="GO" id="GO:0030272">
    <property type="term" value="F:5-formyltetrahydrofolate cyclo-ligase activity"/>
    <property type="evidence" value="ECO:0007669"/>
    <property type="project" value="UniProtKB-EC"/>
</dbReference>
<dbReference type="OrthoDB" id="9801938at2"/>
<dbReference type="EC" id="6.3.3.2" evidence="5"/>
<evidence type="ECO:0000256" key="1">
    <source>
        <dbReference type="ARBA" id="ARBA00010638"/>
    </source>
</evidence>
<keyword evidence="5" id="KW-0460">Magnesium</keyword>
<keyword evidence="7" id="KW-1185">Reference proteome</keyword>
<dbReference type="EMBL" id="FNUK01000015">
    <property type="protein sequence ID" value="SEF90380.1"/>
    <property type="molecule type" value="Genomic_DNA"/>
</dbReference>
<dbReference type="InterPro" id="IPR037171">
    <property type="entry name" value="NagB/RpiA_transferase-like"/>
</dbReference>
<comment type="similarity">
    <text evidence="1 5">Belongs to the 5-formyltetrahydrofolate cyclo-ligase family.</text>
</comment>
<keyword evidence="3 4" id="KW-0067">ATP-binding</keyword>
<dbReference type="Pfam" id="PF01812">
    <property type="entry name" value="5-FTHF_cyc-lig"/>
    <property type="match status" value="1"/>
</dbReference>
<keyword evidence="2 4" id="KW-0547">Nucleotide-binding</keyword>
<dbReference type="GO" id="GO:0005524">
    <property type="term" value="F:ATP binding"/>
    <property type="evidence" value="ECO:0007669"/>
    <property type="project" value="UniProtKB-KW"/>
</dbReference>
<dbReference type="AlphaFoldDB" id="A0A1H5VT31"/>
<feature type="binding site" evidence="4">
    <location>
        <begin position="2"/>
        <end position="6"/>
    </location>
    <ligand>
        <name>ATP</name>
        <dbReference type="ChEBI" id="CHEBI:30616"/>
    </ligand>
</feature>
<evidence type="ECO:0000313" key="7">
    <source>
        <dbReference type="Proteomes" id="UP000242850"/>
    </source>
</evidence>
<dbReference type="PIRSF" id="PIRSF006806">
    <property type="entry name" value="FTHF_cligase"/>
    <property type="match status" value="1"/>
</dbReference>
<dbReference type="Gene3D" id="3.40.50.10420">
    <property type="entry name" value="NagB/RpiA/CoA transferase-like"/>
    <property type="match status" value="1"/>
</dbReference>
<name>A0A1H5VT31_9CLOT</name>
<dbReference type="RefSeq" id="WP_103896246.1">
    <property type="nucleotide sequence ID" value="NZ_FNUK01000015.1"/>
</dbReference>
<keyword evidence="5" id="KW-0479">Metal-binding</keyword>
<dbReference type="GO" id="GO:0035999">
    <property type="term" value="P:tetrahydrofolate interconversion"/>
    <property type="evidence" value="ECO:0007669"/>
    <property type="project" value="TreeGrafter"/>
</dbReference>
<dbReference type="InterPro" id="IPR002698">
    <property type="entry name" value="FTHF_cligase"/>
</dbReference>
<sequence>MKSDLRKSMLQKRLMLSKEEVEKRSLKVIDNLLKVVDLNKLNNIMLYYPIKNEVSTLSLIEICFNKGKKVILPKVLKDVKEILPCKINSFEDLIVGEYGILEPKTFEVIDKNDIDIVIVPGVAFSKDGFRLGYGAGYYDRFLCDYKGLKIGICYSFQLLDDVFQQEHDVIMNCIITEEQIIEVKDFK</sequence>
<evidence type="ECO:0000256" key="4">
    <source>
        <dbReference type="PIRSR" id="PIRSR006806-1"/>
    </source>
</evidence>
<evidence type="ECO:0000256" key="5">
    <source>
        <dbReference type="RuleBase" id="RU361279"/>
    </source>
</evidence>
<evidence type="ECO:0000256" key="3">
    <source>
        <dbReference type="ARBA" id="ARBA00022840"/>
    </source>
</evidence>
<dbReference type="GO" id="GO:0046872">
    <property type="term" value="F:metal ion binding"/>
    <property type="evidence" value="ECO:0007669"/>
    <property type="project" value="UniProtKB-KW"/>
</dbReference>
<feature type="binding site" evidence="4">
    <location>
        <position position="53"/>
    </location>
    <ligand>
        <name>substrate</name>
    </ligand>
</feature>